<proteinExistence type="predicted"/>
<evidence type="ECO:0000313" key="3">
    <source>
        <dbReference type="Proteomes" id="UP001314205"/>
    </source>
</evidence>
<keyword evidence="3" id="KW-1185">Reference proteome</keyword>
<dbReference type="AlphaFoldDB" id="A0AAV1KC61"/>
<dbReference type="EMBL" id="CAVLGL010000002">
    <property type="protein sequence ID" value="CAK1579301.1"/>
    <property type="molecule type" value="Genomic_DNA"/>
</dbReference>
<dbReference type="Proteomes" id="UP001314205">
    <property type="component" value="Unassembled WGS sequence"/>
</dbReference>
<gene>
    <name evidence="2" type="ORF">PARMNEM_LOCUS1268</name>
</gene>
<evidence type="ECO:0000313" key="2">
    <source>
        <dbReference type="EMBL" id="CAK1579301.1"/>
    </source>
</evidence>
<feature type="region of interest" description="Disordered" evidence="1">
    <location>
        <begin position="37"/>
        <end position="69"/>
    </location>
</feature>
<reference evidence="2 3" key="1">
    <citation type="submission" date="2023-11" db="EMBL/GenBank/DDBJ databases">
        <authorList>
            <person name="Hedman E."/>
            <person name="Englund M."/>
            <person name="Stromberg M."/>
            <person name="Nyberg Akerstrom W."/>
            <person name="Nylinder S."/>
            <person name="Jareborg N."/>
            <person name="Kallberg Y."/>
            <person name="Kronander E."/>
        </authorList>
    </citation>
    <scope>NUCLEOTIDE SEQUENCE [LARGE SCALE GENOMIC DNA]</scope>
</reference>
<name>A0AAV1KC61_9NEOP</name>
<evidence type="ECO:0000256" key="1">
    <source>
        <dbReference type="SAM" id="MobiDB-lite"/>
    </source>
</evidence>
<organism evidence="2 3">
    <name type="scientific">Parnassius mnemosyne</name>
    <name type="common">clouded apollo</name>
    <dbReference type="NCBI Taxonomy" id="213953"/>
    <lineage>
        <taxon>Eukaryota</taxon>
        <taxon>Metazoa</taxon>
        <taxon>Ecdysozoa</taxon>
        <taxon>Arthropoda</taxon>
        <taxon>Hexapoda</taxon>
        <taxon>Insecta</taxon>
        <taxon>Pterygota</taxon>
        <taxon>Neoptera</taxon>
        <taxon>Endopterygota</taxon>
        <taxon>Lepidoptera</taxon>
        <taxon>Glossata</taxon>
        <taxon>Ditrysia</taxon>
        <taxon>Papilionoidea</taxon>
        <taxon>Papilionidae</taxon>
        <taxon>Parnassiinae</taxon>
        <taxon>Parnassini</taxon>
        <taxon>Parnassius</taxon>
        <taxon>Driopa</taxon>
    </lineage>
</organism>
<sequence length="69" mass="7279">MRAIVVDVRVLKPVQFVEISSVYHSGIGSEQFAIAPAPWNGQKKAQESSGGSEGRAVGGERAPPATEQD</sequence>
<comment type="caution">
    <text evidence="2">The sequence shown here is derived from an EMBL/GenBank/DDBJ whole genome shotgun (WGS) entry which is preliminary data.</text>
</comment>
<protein>
    <submittedName>
        <fullName evidence="2">Uncharacterized protein</fullName>
    </submittedName>
</protein>
<accession>A0AAV1KC61</accession>